<proteinExistence type="predicted"/>
<accession>A0AAN9S607</accession>
<dbReference type="Proteomes" id="UP001386955">
    <property type="component" value="Unassembled WGS sequence"/>
</dbReference>
<organism evidence="2 3">
    <name type="scientific">Psophocarpus tetragonolobus</name>
    <name type="common">Winged bean</name>
    <name type="synonym">Dolichos tetragonolobus</name>
    <dbReference type="NCBI Taxonomy" id="3891"/>
    <lineage>
        <taxon>Eukaryota</taxon>
        <taxon>Viridiplantae</taxon>
        <taxon>Streptophyta</taxon>
        <taxon>Embryophyta</taxon>
        <taxon>Tracheophyta</taxon>
        <taxon>Spermatophyta</taxon>
        <taxon>Magnoliopsida</taxon>
        <taxon>eudicotyledons</taxon>
        <taxon>Gunneridae</taxon>
        <taxon>Pentapetalae</taxon>
        <taxon>rosids</taxon>
        <taxon>fabids</taxon>
        <taxon>Fabales</taxon>
        <taxon>Fabaceae</taxon>
        <taxon>Papilionoideae</taxon>
        <taxon>50 kb inversion clade</taxon>
        <taxon>NPAAA clade</taxon>
        <taxon>indigoferoid/millettioid clade</taxon>
        <taxon>Phaseoleae</taxon>
        <taxon>Psophocarpus</taxon>
    </lineage>
</organism>
<dbReference type="AlphaFoldDB" id="A0AAN9S607"/>
<sequence>MNKFVRQQGRSWLFRAALQDTIYVGRGHGTTPGHREGKRLLETSGEKRRRREIRHCLETLGFEGGYREIGHFHCSLHLNAIPNSSFPHNK</sequence>
<evidence type="ECO:0000256" key="1">
    <source>
        <dbReference type="SAM" id="MobiDB-lite"/>
    </source>
</evidence>
<protein>
    <submittedName>
        <fullName evidence="2">Uncharacterized protein</fullName>
    </submittedName>
</protein>
<reference evidence="2 3" key="1">
    <citation type="submission" date="2024-01" db="EMBL/GenBank/DDBJ databases">
        <title>The genomes of 5 underutilized Papilionoideae crops provide insights into root nodulation and disease resistanc.</title>
        <authorList>
            <person name="Jiang F."/>
        </authorList>
    </citation>
    <scope>NUCLEOTIDE SEQUENCE [LARGE SCALE GENOMIC DNA]</scope>
    <source>
        <strain evidence="2">DUOXIRENSHENG_FW03</strain>
        <tissue evidence="2">Leaves</tissue>
    </source>
</reference>
<feature type="region of interest" description="Disordered" evidence="1">
    <location>
        <begin position="25"/>
        <end position="46"/>
    </location>
</feature>
<gene>
    <name evidence="2" type="ORF">VNO78_24702</name>
</gene>
<dbReference type="EMBL" id="JAYMYS010000006">
    <property type="protein sequence ID" value="KAK7389557.1"/>
    <property type="molecule type" value="Genomic_DNA"/>
</dbReference>
<comment type="caution">
    <text evidence="2">The sequence shown here is derived from an EMBL/GenBank/DDBJ whole genome shotgun (WGS) entry which is preliminary data.</text>
</comment>
<keyword evidence="3" id="KW-1185">Reference proteome</keyword>
<name>A0AAN9S607_PSOTE</name>
<evidence type="ECO:0000313" key="2">
    <source>
        <dbReference type="EMBL" id="KAK7389557.1"/>
    </source>
</evidence>
<evidence type="ECO:0000313" key="3">
    <source>
        <dbReference type="Proteomes" id="UP001386955"/>
    </source>
</evidence>
<feature type="compositionally biased region" description="Basic and acidic residues" evidence="1">
    <location>
        <begin position="33"/>
        <end position="46"/>
    </location>
</feature>